<gene>
    <name evidence="1" type="ORF">S12H4_18679</name>
</gene>
<proteinExistence type="predicted"/>
<name>X1TDP1_9ZZZZ</name>
<dbReference type="Pfam" id="PF03090">
    <property type="entry name" value="Replicase"/>
    <property type="match status" value="1"/>
</dbReference>
<dbReference type="InterPro" id="IPR004322">
    <property type="entry name" value="Plasmid_replicase_bac"/>
</dbReference>
<protein>
    <submittedName>
        <fullName evidence="1">Uncharacterized protein</fullName>
    </submittedName>
</protein>
<dbReference type="AlphaFoldDB" id="X1TDP1"/>
<feature type="non-terminal residue" evidence="1">
    <location>
        <position position="108"/>
    </location>
</feature>
<evidence type="ECO:0000313" key="1">
    <source>
        <dbReference type="EMBL" id="GAI78149.1"/>
    </source>
</evidence>
<organism evidence="1">
    <name type="scientific">marine sediment metagenome</name>
    <dbReference type="NCBI Taxonomy" id="412755"/>
    <lineage>
        <taxon>unclassified sequences</taxon>
        <taxon>metagenomes</taxon>
        <taxon>ecological metagenomes</taxon>
    </lineage>
</organism>
<comment type="caution">
    <text evidence="1">The sequence shown here is derived from an EMBL/GenBank/DDBJ whole genome shotgun (WGS) entry which is preliminary data.</text>
</comment>
<dbReference type="EMBL" id="BARW01009253">
    <property type="protein sequence ID" value="GAI78149.1"/>
    <property type="molecule type" value="Genomic_DNA"/>
</dbReference>
<reference evidence="1" key="1">
    <citation type="journal article" date="2014" name="Front. Microbiol.">
        <title>High frequency of phylogenetically diverse reductive dehalogenase-homologous genes in deep subseafloor sedimentary metagenomes.</title>
        <authorList>
            <person name="Kawai M."/>
            <person name="Futagami T."/>
            <person name="Toyoda A."/>
            <person name="Takaki Y."/>
            <person name="Nishi S."/>
            <person name="Hori S."/>
            <person name="Arai W."/>
            <person name="Tsubouchi T."/>
            <person name="Morono Y."/>
            <person name="Uchiyama I."/>
            <person name="Ito T."/>
            <person name="Fujiyama A."/>
            <person name="Inagaki F."/>
            <person name="Takami H."/>
        </authorList>
    </citation>
    <scope>NUCLEOTIDE SEQUENCE</scope>
    <source>
        <strain evidence="1">Expedition CK06-06</strain>
    </source>
</reference>
<sequence length="108" mass="12281">MQHRSYMQIIPTHSGKGAELGTVASSCHTPNSHTNPVLADFYQRLPPVPRCTDHLRQPHRRREKDQAATFRYVQYNEQTHIATLLVDVDHPEAAARHIDQDAPPPNII</sequence>
<accession>X1TDP1</accession>